<feature type="domain" description="LysM" evidence="3">
    <location>
        <begin position="441"/>
        <end position="488"/>
    </location>
</feature>
<evidence type="ECO:0000313" key="4">
    <source>
        <dbReference type="EMBL" id="HIS46954.1"/>
    </source>
</evidence>
<organism evidence="4 5">
    <name type="scientific">Candidatus Scybalocola faecigallinarum</name>
    <dbReference type="NCBI Taxonomy" id="2840941"/>
    <lineage>
        <taxon>Bacteria</taxon>
        <taxon>Bacillati</taxon>
        <taxon>Bacillota</taxon>
        <taxon>Clostridia</taxon>
        <taxon>Lachnospirales</taxon>
        <taxon>Lachnospiraceae</taxon>
        <taxon>Lachnospiraceae incertae sedis</taxon>
        <taxon>Candidatus Scybalocola (ex Gilroy et al. 2021)</taxon>
    </lineage>
</organism>
<protein>
    <submittedName>
        <fullName evidence="4">LysM peptidoglycan-binding domain-containing protein</fullName>
    </submittedName>
</protein>
<name>A0A9D1F3R4_9FIRM</name>
<dbReference type="CDD" id="cd00118">
    <property type="entry name" value="LysM"/>
    <property type="match status" value="1"/>
</dbReference>
<dbReference type="PROSITE" id="PS51782">
    <property type="entry name" value="LYSM"/>
    <property type="match status" value="1"/>
</dbReference>
<dbReference type="Proteomes" id="UP000823927">
    <property type="component" value="Unassembled WGS sequence"/>
</dbReference>
<evidence type="ECO:0000259" key="3">
    <source>
        <dbReference type="PROSITE" id="PS51782"/>
    </source>
</evidence>
<dbReference type="InterPro" id="IPR036779">
    <property type="entry name" value="LysM_dom_sf"/>
</dbReference>
<evidence type="ECO:0000256" key="1">
    <source>
        <dbReference type="SAM" id="MobiDB-lite"/>
    </source>
</evidence>
<feature type="transmembrane region" description="Helical" evidence="2">
    <location>
        <begin position="280"/>
        <end position="300"/>
    </location>
</feature>
<sequence length="489" mass="53814">MIEMKYDEEKNNLKLPKNIRQVGKPGEKIKIYVEDYVITYINQIARESADQQRLAVLLGRLGKNKEDTVAFIDGAVEAKNVVVQEDQVVFTSEIWTQIYDEIGQYFHNTEIVGWFLTRPGKSLGINDQITKIHVDNFPGVDKALFIVDPLDNDEAFYIYDQGNLVRQDGYYIYYDRNEDMQNYMVDHKSGESSETAESNAFLKKREEVLERRQTQKTKENGRFAWLSKKRSASGDPADPSGDGKARKAGAGTAAFAKKDSGEKEKETSVFRELLPGLRRAGSVAATFVVLFALIFGFTQLNRNQATETSTTSQGETVPVDVASGNIETQAASGDDLAQADGGQDNDAAQAEGTQNEVIAQADGQTDAVDQAGAEAGDSAQAGASQTEVSQDDIAVSADDADAVSDDMEADEYAQSDATGQTVYSSGSQTSESDVPVQNVIRQYEVQAGDTLAAITQRFYDDYKYIEIIQEMNQIEDPDKIYPGMTLNLP</sequence>
<dbReference type="AlphaFoldDB" id="A0A9D1F3R4"/>
<evidence type="ECO:0000313" key="5">
    <source>
        <dbReference type="Proteomes" id="UP000823927"/>
    </source>
</evidence>
<dbReference type="SMART" id="SM00257">
    <property type="entry name" value="LysM"/>
    <property type="match status" value="1"/>
</dbReference>
<feature type="region of interest" description="Disordered" evidence="1">
    <location>
        <begin position="413"/>
        <end position="434"/>
    </location>
</feature>
<dbReference type="InterPro" id="IPR018392">
    <property type="entry name" value="LysM"/>
</dbReference>
<accession>A0A9D1F3R4</accession>
<keyword evidence="2" id="KW-1133">Transmembrane helix</keyword>
<dbReference type="Pfam" id="PF01476">
    <property type="entry name" value="LysM"/>
    <property type="match status" value="1"/>
</dbReference>
<evidence type="ECO:0000256" key="2">
    <source>
        <dbReference type="SAM" id="Phobius"/>
    </source>
</evidence>
<keyword evidence="2" id="KW-0812">Transmembrane</keyword>
<proteinExistence type="predicted"/>
<dbReference type="Gene3D" id="3.10.350.10">
    <property type="entry name" value="LysM domain"/>
    <property type="match status" value="1"/>
</dbReference>
<dbReference type="SUPFAM" id="SSF54106">
    <property type="entry name" value="LysM domain"/>
    <property type="match status" value="1"/>
</dbReference>
<reference evidence="4" key="1">
    <citation type="submission" date="2020-10" db="EMBL/GenBank/DDBJ databases">
        <authorList>
            <person name="Gilroy R."/>
        </authorList>
    </citation>
    <scope>NUCLEOTIDE SEQUENCE</scope>
    <source>
        <strain evidence="4">CHK178-757</strain>
    </source>
</reference>
<feature type="compositionally biased region" description="Polar residues" evidence="1">
    <location>
        <begin position="415"/>
        <end position="432"/>
    </location>
</feature>
<feature type="region of interest" description="Disordered" evidence="1">
    <location>
        <begin position="211"/>
        <end position="267"/>
    </location>
</feature>
<feature type="region of interest" description="Disordered" evidence="1">
    <location>
        <begin position="370"/>
        <end position="391"/>
    </location>
</feature>
<keyword evidence="2" id="KW-0472">Membrane</keyword>
<dbReference type="EMBL" id="DVIT01000020">
    <property type="protein sequence ID" value="HIS46954.1"/>
    <property type="molecule type" value="Genomic_DNA"/>
</dbReference>
<feature type="compositionally biased region" description="Basic and acidic residues" evidence="1">
    <location>
        <begin position="211"/>
        <end position="221"/>
    </location>
</feature>
<comment type="caution">
    <text evidence="4">The sequence shown here is derived from an EMBL/GenBank/DDBJ whole genome shotgun (WGS) entry which is preliminary data.</text>
</comment>
<feature type="compositionally biased region" description="Basic and acidic residues" evidence="1">
    <location>
        <begin position="256"/>
        <end position="267"/>
    </location>
</feature>
<reference evidence="4" key="2">
    <citation type="journal article" date="2021" name="PeerJ">
        <title>Extensive microbial diversity within the chicken gut microbiome revealed by metagenomics and culture.</title>
        <authorList>
            <person name="Gilroy R."/>
            <person name="Ravi A."/>
            <person name="Getino M."/>
            <person name="Pursley I."/>
            <person name="Horton D.L."/>
            <person name="Alikhan N.F."/>
            <person name="Baker D."/>
            <person name="Gharbi K."/>
            <person name="Hall N."/>
            <person name="Watson M."/>
            <person name="Adriaenssens E.M."/>
            <person name="Foster-Nyarko E."/>
            <person name="Jarju S."/>
            <person name="Secka A."/>
            <person name="Antonio M."/>
            <person name="Oren A."/>
            <person name="Chaudhuri R.R."/>
            <person name="La Ragione R."/>
            <person name="Hildebrand F."/>
            <person name="Pallen M.J."/>
        </authorList>
    </citation>
    <scope>NUCLEOTIDE SEQUENCE</scope>
    <source>
        <strain evidence="4">CHK178-757</strain>
    </source>
</reference>
<gene>
    <name evidence="4" type="ORF">IAB46_05195</name>
</gene>